<evidence type="ECO:0000256" key="1">
    <source>
        <dbReference type="ARBA" id="ARBA00023015"/>
    </source>
</evidence>
<dbReference type="SUPFAM" id="SSF88946">
    <property type="entry name" value="Sigma2 domain of RNA polymerase sigma factors"/>
    <property type="match status" value="1"/>
</dbReference>
<dbReference type="SUPFAM" id="SSF88659">
    <property type="entry name" value="Sigma3 and sigma4 domains of RNA polymerase sigma factors"/>
    <property type="match status" value="1"/>
</dbReference>
<evidence type="ECO:0000313" key="7">
    <source>
        <dbReference type="Proteomes" id="UP000789845"/>
    </source>
</evidence>
<dbReference type="GO" id="GO:0006352">
    <property type="term" value="P:DNA-templated transcription initiation"/>
    <property type="evidence" value="ECO:0007669"/>
    <property type="project" value="InterPro"/>
</dbReference>
<keyword evidence="4" id="KW-0804">Transcription</keyword>
<evidence type="ECO:0000313" key="6">
    <source>
        <dbReference type="EMBL" id="CAG9608531.1"/>
    </source>
</evidence>
<keyword evidence="3" id="KW-0238">DNA-binding</keyword>
<evidence type="ECO:0000256" key="3">
    <source>
        <dbReference type="ARBA" id="ARBA00023125"/>
    </source>
</evidence>
<name>A0A9C7GA04_9BACI</name>
<dbReference type="EMBL" id="CAKJTG010000010">
    <property type="protein sequence ID" value="CAG9608531.1"/>
    <property type="molecule type" value="Genomic_DNA"/>
</dbReference>
<dbReference type="Gene3D" id="1.10.1740.10">
    <property type="match status" value="1"/>
</dbReference>
<dbReference type="InterPro" id="IPR013325">
    <property type="entry name" value="RNA_pol_sigma_r2"/>
</dbReference>
<keyword evidence="7" id="KW-1185">Reference proteome</keyword>
<keyword evidence="1" id="KW-0805">Transcription regulation</keyword>
<sequence length="171" mass="19939">MLVTKYEPMIYKIIHSLHIYKNREEYYQIGLIGLWEASTRFDPTKGNFMNYAYSIVKGKIQTEMTKSRLHEERNIYAKEEFWEGIEDSNSDMALEEKLLLSYCETLSKKQLTWLMYTLRSNLTVKEIAEKEGVSISAVKAWRTGAREKMKSRMDVEKSVGARLAAYGLEPS</sequence>
<evidence type="ECO:0000256" key="4">
    <source>
        <dbReference type="ARBA" id="ARBA00023163"/>
    </source>
</evidence>
<dbReference type="GO" id="GO:0003677">
    <property type="term" value="F:DNA binding"/>
    <property type="evidence" value="ECO:0007669"/>
    <property type="project" value="UniProtKB-KW"/>
</dbReference>
<organism evidence="6 7">
    <name type="scientific">Pseudoneobacillus rhizosphaerae</name>
    <dbReference type="NCBI Taxonomy" id="2880968"/>
    <lineage>
        <taxon>Bacteria</taxon>
        <taxon>Bacillati</taxon>
        <taxon>Bacillota</taxon>
        <taxon>Bacilli</taxon>
        <taxon>Bacillales</taxon>
        <taxon>Bacillaceae</taxon>
        <taxon>Pseudoneobacillus</taxon>
    </lineage>
</organism>
<evidence type="ECO:0000259" key="5">
    <source>
        <dbReference type="Pfam" id="PF04542"/>
    </source>
</evidence>
<dbReference type="AlphaFoldDB" id="A0A9C7GA04"/>
<protein>
    <submittedName>
        <fullName evidence="6">RNA polymerase sigma factor SigI</fullName>
    </submittedName>
</protein>
<proteinExistence type="predicted"/>
<dbReference type="Pfam" id="PF04542">
    <property type="entry name" value="Sigma70_r2"/>
    <property type="match status" value="1"/>
</dbReference>
<dbReference type="Gene3D" id="1.10.10.10">
    <property type="entry name" value="Winged helix-like DNA-binding domain superfamily/Winged helix DNA-binding domain"/>
    <property type="match status" value="1"/>
</dbReference>
<dbReference type="GO" id="GO:0016987">
    <property type="term" value="F:sigma factor activity"/>
    <property type="evidence" value="ECO:0007669"/>
    <property type="project" value="UniProtKB-KW"/>
</dbReference>
<dbReference type="InterPro" id="IPR013324">
    <property type="entry name" value="RNA_pol_sigma_r3/r4-like"/>
</dbReference>
<comment type="caution">
    <text evidence="6">The sequence shown here is derived from an EMBL/GenBank/DDBJ whole genome shotgun (WGS) entry which is preliminary data.</text>
</comment>
<dbReference type="RefSeq" id="WP_354002340.1">
    <property type="nucleotide sequence ID" value="NZ_CAKJTG010000010.1"/>
</dbReference>
<reference evidence="6" key="1">
    <citation type="submission" date="2021-10" db="EMBL/GenBank/DDBJ databases">
        <authorList>
            <person name="Criscuolo A."/>
        </authorList>
    </citation>
    <scope>NUCLEOTIDE SEQUENCE</scope>
    <source>
        <strain evidence="6">CIP111885</strain>
    </source>
</reference>
<gene>
    <name evidence="6" type="primary">sigI_1</name>
    <name evidence="6" type="ORF">NEOCIP111885_02225</name>
</gene>
<feature type="domain" description="RNA polymerase sigma-70 region 2" evidence="5">
    <location>
        <begin position="2"/>
        <end position="67"/>
    </location>
</feature>
<keyword evidence="2" id="KW-0731">Sigma factor</keyword>
<dbReference type="InterPro" id="IPR014284">
    <property type="entry name" value="RNA_pol_sigma-70_dom"/>
</dbReference>
<dbReference type="InterPro" id="IPR036388">
    <property type="entry name" value="WH-like_DNA-bd_sf"/>
</dbReference>
<dbReference type="PANTHER" id="PTHR30385">
    <property type="entry name" value="SIGMA FACTOR F FLAGELLAR"/>
    <property type="match status" value="1"/>
</dbReference>
<dbReference type="NCBIfam" id="TIGR02937">
    <property type="entry name" value="sigma70-ECF"/>
    <property type="match status" value="1"/>
</dbReference>
<evidence type="ECO:0000256" key="2">
    <source>
        <dbReference type="ARBA" id="ARBA00023082"/>
    </source>
</evidence>
<dbReference type="Proteomes" id="UP000789845">
    <property type="component" value="Unassembled WGS sequence"/>
</dbReference>
<accession>A0A9C7GA04</accession>
<dbReference type="InterPro" id="IPR007627">
    <property type="entry name" value="RNA_pol_sigma70_r2"/>
</dbReference>